<feature type="binding site" evidence="8">
    <location>
        <position position="284"/>
    </location>
    <ligand>
        <name>substrate</name>
    </ligand>
</feature>
<comment type="function">
    <text evidence="8">Required for the formation of a threonylcarbamoyl group on adenosine at position 37 (t(6)A37) in tRNAs that read codons beginning with adenine. Is involved in the transfer of the threonylcarbamoyl moiety of threonylcarbamoyl-AMP (TC-AMP) to the N6 group of A37, together with TsaE and TsaB. TsaD likely plays a direct catalytic role in this reaction.</text>
</comment>
<evidence type="ECO:0000313" key="10">
    <source>
        <dbReference type="EMBL" id="HIU52924.1"/>
    </source>
</evidence>
<dbReference type="InterPro" id="IPR022450">
    <property type="entry name" value="TsaD"/>
</dbReference>
<evidence type="ECO:0000259" key="9">
    <source>
        <dbReference type="Pfam" id="PF00814"/>
    </source>
</evidence>
<evidence type="ECO:0000256" key="1">
    <source>
        <dbReference type="ARBA" id="ARBA00022490"/>
    </source>
</evidence>
<reference evidence="10" key="2">
    <citation type="journal article" date="2021" name="PeerJ">
        <title>Extensive microbial diversity within the chicken gut microbiome revealed by metagenomics and culture.</title>
        <authorList>
            <person name="Gilroy R."/>
            <person name="Ravi A."/>
            <person name="Getino M."/>
            <person name="Pursley I."/>
            <person name="Horton D.L."/>
            <person name="Alikhan N.F."/>
            <person name="Baker D."/>
            <person name="Gharbi K."/>
            <person name="Hall N."/>
            <person name="Watson M."/>
            <person name="Adriaenssens E.M."/>
            <person name="Foster-Nyarko E."/>
            <person name="Jarju S."/>
            <person name="Secka A."/>
            <person name="Antonio M."/>
            <person name="Oren A."/>
            <person name="Chaudhuri R.R."/>
            <person name="La Ragione R."/>
            <person name="Hildebrand F."/>
            <person name="Pallen M.J."/>
        </authorList>
    </citation>
    <scope>NUCLEOTIDE SEQUENCE</scope>
    <source>
        <strain evidence="10">ChiW3-316</strain>
    </source>
</reference>
<evidence type="ECO:0000256" key="4">
    <source>
        <dbReference type="ARBA" id="ARBA00022723"/>
    </source>
</evidence>
<feature type="binding site" evidence="8">
    <location>
        <position position="165"/>
    </location>
    <ligand>
        <name>substrate</name>
    </ligand>
</feature>
<reference evidence="10" key="1">
    <citation type="submission" date="2020-10" db="EMBL/GenBank/DDBJ databases">
        <authorList>
            <person name="Gilroy R."/>
        </authorList>
    </citation>
    <scope>NUCLEOTIDE SEQUENCE</scope>
    <source>
        <strain evidence="10">ChiW3-316</strain>
    </source>
</reference>
<dbReference type="InterPro" id="IPR017860">
    <property type="entry name" value="Peptidase_M22_CS"/>
</dbReference>
<dbReference type="GO" id="GO:0002949">
    <property type="term" value="P:tRNA threonylcarbamoyladenosine modification"/>
    <property type="evidence" value="ECO:0007669"/>
    <property type="project" value="UniProtKB-UniRule"/>
</dbReference>
<dbReference type="GO" id="GO:0005506">
    <property type="term" value="F:iron ion binding"/>
    <property type="evidence" value="ECO:0007669"/>
    <property type="project" value="UniProtKB-UniRule"/>
</dbReference>
<feature type="binding site" evidence="8">
    <location>
        <position position="114"/>
    </location>
    <ligand>
        <name>Fe cation</name>
        <dbReference type="ChEBI" id="CHEBI:24875"/>
    </ligand>
</feature>
<dbReference type="Pfam" id="PF00814">
    <property type="entry name" value="TsaD"/>
    <property type="match status" value="1"/>
</dbReference>
<dbReference type="NCBIfam" id="TIGR03723">
    <property type="entry name" value="T6A_TsaD_YgjD"/>
    <property type="match status" value="1"/>
</dbReference>
<comment type="similarity">
    <text evidence="8">Belongs to the KAE1 / TsaD family.</text>
</comment>
<dbReference type="Proteomes" id="UP000824107">
    <property type="component" value="Unassembled WGS sequence"/>
</dbReference>
<evidence type="ECO:0000313" key="11">
    <source>
        <dbReference type="Proteomes" id="UP000824107"/>
    </source>
</evidence>
<dbReference type="FunFam" id="3.30.420.40:FF:000012">
    <property type="entry name" value="tRNA N6-adenosine threonylcarbamoyltransferase"/>
    <property type="match status" value="1"/>
</dbReference>
<feature type="binding site" evidence="8">
    <location>
        <position position="312"/>
    </location>
    <ligand>
        <name>Fe cation</name>
        <dbReference type="ChEBI" id="CHEBI:24875"/>
    </ligand>
</feature>
<dbReference type="InterPro" id="IPR017861">
    <property type="entry name" value="KAE1/TsaD"/>
</dbReference>
<feature type="binding site" evidence="8">
    <location>
        <begin position="132"/>
        <end position="136"/>
    </location>
    <ligand>
        <name>substrate</name>
    </ligand>
</feature>
<dbReference type="PROSITE" id="PS01016">
    <property type="entry name" value="GLYCOPROTEASE"/>
    <property type="match status" value="1"/>
</dbReference>
<dbReference type="PRINTS" id="PR00789">
    <property type="entry name" value="OSIALOPTASE"/>
</dbReference>
<comment type="caution">
    <text evidence="10">The sequence shown here is derived from an EMBL/GenBank/DDBJ whole genome shotgun (WGS) entry which is preliminary data.</text>
</comment>
<comment type="catalytic activity">
    <reaction evidence="7 8">
        <text>L-threonylcarbamoyladenylate + adenosine(37) in tRNA = N(6)-L-threonylcarbamoyladenosine(37) in tRNA + AMP + H(+)</text>
        <dbReference type="Rhea" id="RHEA:37059"/>
        <dbReference type="Rhea" id="RHEA-COMP:10162"/>
        <dbReference type="Rhea" id="RHEA-COMP:10163"/>
        <dbReference type="ChEBI" id="CHEBI:15378"/>
        <dbReference type="ChEBI" id="CHEBI:73682"/>
        <dbReference type="ChEBI" id="CHEBI:74411"/>
        <dbReference type="ChEBI" id="CHEBI:74418"/>
        <dbReference type="ChEBI" id="CHEBI:456215"/>
        <dbReference type="EC" id="2.3.1.234"/>
    </reaction>
</comment>
<dbReference type="FunFam" id="3.30.420.40:FF:000040">
    <property type="entry name" value="tRNA N6-adenosine threonylcarbamoyltransferase"/>
    <property type="match status" value="1"/>
</dbReference>
<comment type="subcellular location">
    <subcellularLocation>
        <location evidence="8">Cytoplasm</location>
    </subcellularLocation>
</comment>
<dbReference type="NCBIfam" id="TIGR00329">
    <property type="entry name" value="gcp_kae1"/>
    <property type="match status" value="1"/>
</dbReference>
<keyword evidence="6 8" id="KW-0012">Acyltransferase</keyword>
<proteinExistence type="inferred from homology"/>
<dbReference type="EC" id="2.3.1.234" evidence="8"/>
<dbReference type="InterPro" id="IPR000905">
    <property type="entry name" value="Gcp-like_dom"/>
</dbReference>
<dbReference type="GO" id="GO:0061711">
    <property type="term" value="F:tRNA N(6)-L-threonylcarbamoyladenine synthase activity"/>
    <property type="evidence" value="ECO:0007669"/>
    <property type="project" value="UniProtKB-EC"/>
</dbReference>
<evidence type="ECO:0000256" key="2">
    <source>
        <dbReference type="ARBA" id="ARBA00022679"/>
    </source>
</evidence>
<keyword evidence="4 8" id="KW-0479">Metal-binding</keyword>
<evidence type="ECO:0000256" key="7">
    <source>
        <dbReference type="ARBA" id="ARBA00048117"/>
    </source>
</evidence>
<dbReference type="GO" id="GO:0005737">
    <property type="term" value="C:cytoplasm"/>
    <property type="evidence" value="ECO:0007669"/>
    <property type="project" value="UniProtKB-SubCell"/>
</dbReference>
<keyword evidence="5 8" id="KW-0408">Iron</keyword>
<feature type="binding site" evidence="8">
    <location>
        <position position="182"/>
    </location>
    <ligand>
        <name>substrate</name>
    </ligand>
</feature>
<dbReference type="PANTHER" id="PTHR11735">
    <property type="entry name" value="TRNA N6-ADENOSINE THREONYLCARBAMOYLTRANSFERASE"/>
    <property type="match status" value="1"/>
</dbReference>
<dbReference type="EMBL" id="DVNC01000021">
    <property type="protein sequence ID" value="HIU52924.1"/>
    <property type="molecule type" value="Genomic_DNA"/>
</dbReference>
<comment type="cofactor">
    <cofactor evidence="8">
        <name>Fe(2+)</name>
        <dbReference type="ChEBI" id="CHEBI:29033"/>
    </cofactor>
    <text evidence="8">Binds 1 Fe(2+) ion per subunit.</text>
</comment>
<feature type="binding site" evidence="8">
    <location>
        <position position="110"/>
    </location>
    <ligand>
        <name>Fe cation</name>
        <dbReference type="ChEBI" id="CHEBI:24875"/>
    </ligand>
</feature>
<dbReference type="SUPFAM" id="SSF53067">
    <property type="entry name" value="Actin-like ATPase domain"/>
    <property type="match status" value="1"/>
</dbReference>
<name>A0A9D1SA69_9PROT</name>
<organism evidence="10 11">
    <name type="scientific">Candidatus Scatocola faecipullorum</name>
    <dbReference type="NCBI Taxonomy" id="2840917"/>
    <lineage>
        <taxon>Bacteria</taxon>
        <taxon>Pseudomonadati</taxon>
        <taxon>Pseudomonadota</taxon>
        <taxon>Alphaproteobacteria</taxon>
        <taxon>Rhodospirillales</taxon>
        <taxon>Rhodospirillaceae</taxon>
        <taxon>Rhodospirillaceae incertae sedis</taxon>
        <taxon>Candidatus Scatocola</taxon>
    </lineage>
</organism>
<feature type="binding site" evidence="8">
    <location>
        <position position="178"/>
    </location>
    <ligand>
        <name>substrate</name>
    </ligand>
</feature>
<keyword evidence="3 8" id="KW-0819">tRNA processing</keyword>
<sequence length="358" mass="38370">MLVLGIESSCDETAAAVVNEKREILGQSLLSQEEHKVFGGVVPEIAARSHLDHIDEIIESCVSKAGIRLEDLDAIAASSGPGLIGGVVVGVMAAKALALALNKPFIAVNHLEGHALCARLSEDVVYPYLLLLVSGGHCQILIVKDVGDFERLGTTIDDAAGEAFDKVAKMLNLGYPGGPMIEKMASVGNPERFILPRPLQNSGDCNLSFSGLKTAVRKIIESYSPDGKIEHAIMRKREAADICAAFQTAAADCLVRKLERAIKYFKTNFPQGKDLVVSGGVAANTYLREQLRLLADRHGLAFAAPPIKFCTDNGVMIAWAGLERFRRGFTNDLDFKPRPRWPLDANAPKAAGAGGVKA</sequence>
<evidence type="ECO:0000256" key="3">
    <source>
        <dbReference type="ARBA" id="ARBA00022694"/>
    </source>
</evidence>
<evidence type="ECO:0000256" key="6">
    <source>
        <dbReference type="ARBA" id="ARBA00023315"/>
    </source>
</evidence>
<evidence type="ECO:0000256" key="5">
    <source>
        <dbReference type="ARBA" id="ARBA00023004"/>
    </source>
</evidence>
<dbReference type="HAMAP" id="MF_01445">
    <property type="entry name" value="TsaD"/>
    <property type="match status" value="1"/>
</dbReference>
<accession>A0A9D1SA69</accession>
<dbReference type="InterPro" id="IPR043129">
    <property type="entry name" value="ATPase_NBD"/>
</dbReference>
<dbReference type="AlphaFoldDB" id="A0A9D1SA69"/>
<gene>
    <name evidence="8 10" type="primary">tsaD</name>
    <name evidence="10" type="ORF">IAD20_02465</name>
</gene>
<evidence type="ECO:0000256" key="8">
    <source>
        <dbReference type="HAMAP-Rule" id="MF_01445"/>
    </source>
</evidence>
<feature type="domain" description="Gcp-like" evidence="9">
    <location>
        <begin position="23"/>
        <end position="319"/>
    </location>
</feature>
<keyword evidence="1 8" id="KW-0963">Cytoplasm</keyword>
<protein>
    <recommendedName>
        <fullName evidence="8">tRNA N6-adenosine threonylcarbamoyltransferase</fullName>
        <ecNumber evidence="8">2.3.1.234</ecNumber>
    </recommendedName>
    <alternativeName>
        <fullName evidence="8">N6-L-threonylcarbamoyladenine synthase</fullName>
        <shortName evidence="8">t(6)A synthase</shortName>
    </alternativeName>
    <alternativeName>
        <fullName evidence="8">t(6)A37 threonylcarbamoyladenosine biosynthesis protein TsaD</fullName>
    </alternativeName>
    <alternativeName>
        <fullName evidence="8">tRNA threonylcarbamoyladenosine biosynthesis protein TsaD</fullName>
    </alternativeName>
</protein>
<dbReference type="PANTHER" id="PTHR11735:SF6">
    <property type="entry name" value="TRNA N6-ADENOSINE THREONYLCARBAMOYLTRANSFERASE, MITOCHONDRIAL"/>
    <property type="match status" value="1"/>
</dbReference>
<dbReference type="CDD" id="cd24133">
    <property type="entry name" value="ASKHA_NBD_TsaD_bac"/>
    <property type="match status" value="1"/>
</dbReference>
<keyword evidence="2 8" id="KW-0808">Transferase</keyword>
<dbReference type="Gene3D" id="3.30.420.40">
    <property type="match status" value="2"/>
</dbReference>